<accession>A0ABW5XM84</accession>
<protein>
    <submittedName>
        <fullName evidence="3">DUF6089 family protein</fullName>
    </submittedName>
</protein>
<feature type="signal peptide" evidence="1">
    <location>
        <begin position="1"/>
        <end position="19"/>
    </location>
</feature>
<dbReference type="RefSeq" id="WP_377124161.1">
    <property type="nucleotide sequence ID" value="NZ_JBHUON010000004.1"/>
</dbReference>
<name>A0ABW5XM84_9SPHI</name>
<keyword evidence="1" id="KW-0732">Signal</keyword>
<dbReference type="SUPFAM" id="SSF56925">
    <property type="entry name" value="OMPA-like"/>
    <property type="match status" value="1"/>
</dbReference>
<evidence type="ECO:0000256" key="1">
    <source>
        <dbReference type="SAM" id="SignalP"/>
    </source>
</evidence>
<reference evidence="4" key="1">
    <citation type="journal article" date="2019" name="Int. J. Syst. Evol. Microbiol.">
        <title>The Global Catalogue of Microorganisms (GCM) 10K type strain sequencing project: providing services to taxonomists for standard genome sequencing and annotation.</title>
        <authorList>
            <consortium name="The Broad Institute Genomics Platform"/>
            <consortium name="The Broad Institute Genome Sequencing Center for Infectious Disease"/>
            <person name="Wu L."/>
            <person name="Ma J."/>
        </authorList>
    </citation>
    <scope>NUCLEOTIDE SEQUENCE [LARGE SCALE GENOMIC DNA]</scope>
    <source>
        <strain evidence="4">KCTC 52232</strain>
    </source>
</reference>
<dbReference type="Pfam" id="PF19573">
    <property type="entry name" value="DUF6089"/>
    <property type="match status" value="1"/>
</dbReference>
<dbReference type="Proteomes" id="UP001597601">
    <property type="component" value="Unassembled WGS sequence"/>
</dbReference>
<dbReference type="Gene3D" id="2.40.160.20">
    <property type="match status" value="1"/>
</dbReference>
<evidence type="ECO:0000259" key="2">
    <source>
        <dbReference type="Pfam" id="PF19573"/>
    </source>
</evidence>
<dbReference type="InterPro" id="IPR011250">
    <property type="entry name" value="OMP/PagP_B-barrel"/>
</dbReference>
<feature type="domain" description="DUF6089" evidence="2">
    <location>
        <begin position="3"/>
        <end position="194"/>
    </location>
</feature>
<organism evidence="3 4">
    <name type="scientific">Mucilaginibacter antarcticus</name>
    <dbReference type="NCBI Taxonomy" id="1855725"/>
    <lineage>
        <taxon>Bacteria</taxon>
        <taxon>Pseudomonadati</taxon>
        <taxon>Bacteroidota</taxon>
        <taxon>Sphingobacteriia</taxon>
        <taxon>Sphingobacteriales</taxon>
        <taxon>Sphingobacteriaceae</taxon>
        <taxon>Mucilaginibacter</taxon>
    </lineage>
</organism>
<dbReference type="InterPro" id="IPR045743">
    <property type="entry name" value="DUF6089"/>
</dbReference>
<keyword evidence="4" id="KW-1185">Reference proteome</keyword>
<evidence type="ECO:0000313" key="3">
    <source>
        <dbReference type="EMBL" id="MFD2864036.1"/>
    </source>
</evidence>
<sequence length="255" mass="27985">MAKYLAAILLTLLCLSARAQTWEIGGNFGGAGYMGDLNQHNPFKFSGLGGGIFVKRNFNPYWGLKAAYNYSIIQGADSLSSNAQDRNRNLSFKTSMTEASLMGEFNFLEYVPSVSKNMFTPYIFAGIAFTEYTPKATYQGQTYELRTLETEGKAYKSSTIAAPFGIGMKYNVAGRISLGLELGYRVAFTDYLDDVSGLYADKTSLSSPLSVAFSDRSLVGSGVAGAQRGDLRPRDTYMFAGFTISYTFISPKCYY</sequence>
<proteinExistence type="predicted"/>
<gene>
    <name evidence="3" type="ORF">ACFSYC_04985</name>
</gene>
<evidence type="ECO:0000313" key="4">
    <source>
        <dbReference type="Proteomes" id="UP001597601"/>
    </source>
</evidence>
<dbReference type="EMBL" id="JBHUON010000004">
    <property type="protein sequence ID" value="MFD2864036.1"/>
    <property type="molecule type" value="Genomic_DNA"/>
</dbReference>
<feature type="chain" id="PRO_5047148689" evidence="1">
    <location>
        <begin position="20"/>
        <end position="255"/>
    </location>
</feature>
<comment type="caution">
    <text evidence="3">The sequence shown here is derived from an EMBL/GenBank/DDBJ whole genome shotgun (WGS) entry which is preliminary data.</text>
</comment>